<reference evidence="1" key="1">
    <citation type="submission" date="2020-04" db="EMBL/GenBank/DDBJ databases">
        <authorList>
            <person name="Chiriac C."/>
            <person name="Salcher M."/>
            <person name="Ghai R."/>
            <person name="Kavagutti S V."/>
        </authorList>
    </citation>
    <scope>NUCLEOTIDE SEQUENCE</scope>
</reference>
<evidence type="ECO:0000313" key="1">
    <source>
        <dbReference type="EMBL" id="CAB4141702.1"/>
    </source>
</evidence>
<organism evidence="1">
    <name type="scientific">uncultured Caudovirales phage</name>
    <dbReference type="NCBI Taxonomy" id="2100421"/>
    <lineage>
        <taxon>Viruses</taxon>
        <taxon>Duplodnaviria</taxon>
        <taxon>Heunggongvirae</taxon>
        <taxon>Uroviricota</taxon>
        <taxon>Caudoviricetes</taxon>
        <taxon>Peduoviridae</taxon>
        <taxon>Maltschvirus</taxon>
        <taxon>Maltschvirus maltsch</taxon>
    </lineage>
</organism>
<protein>
    <submittedName>
        <fullName evidence="1">Uncharacterized protein</fullName>
    </submittedName>
</protein>
<name>A0A6J5M6D3_9CAUD</name>
<gene>
    <name evidence="1" type="ORF">UFOVP420_48</name>
</gene>
<sequence>MIHKEIVELWRKHQEVHEFAQAVEAIVRADEREAVCRIVTGLCISDNNAEEINRAIRAREQT</sequence>
<accession>A0A6J5M6D3</accession>
<proteinExistence type="predicted"/>
<dbReference type="EMBL" id="LR796394">
    <property type="protein sequence ID" value="CAB4141702.1"/>
    <property type="molecule type" value="Genomic_DNA"/>
</dbReference>